<dbReference type="GO" id="GO:0003677">
    <property type="term" value="F:DNA binding"/>
    <property type="evidence" value="ECO:0007669"/>
    <property type="project" value="UniProtKB-KW"/>
</dbReference>
<proteinExistence type="inferred from homology"/>
<dbReference type="CDD" id="cd17932">
    <property type="entry name" value="DEXQc_UvrD"/>
    <property type="match status" value="1"/>
</dbReference>
<dbReference type="Proteomes" id="UP000028027">
    <property type="component" value="Unassembled WGS sequence"/>
</dbReference>
<evidence type="ECO:0000256" key="6">
    <source>
        <dbReference type="ARBA" id="ARBA00022806"/>
    </source>
</evidence>
<keyword evidence="5 15" id="KW-0378">Hydrolase</keyword>
<feature type="binding site" evidence="15">
    <location>
        <begin position="28"/>
        <end position="35"/>
    </location>
    <ligand>
        <name>ATP</name>
        <dbReference type="ChEBI" id="CHEBI:30616"/>
    </ligand>
</feature>
<dbReference type="Gene3D" id="1.10.10.160">
    <property type="match status" value="1"/>
</dbReference>
<comment type="catalytic activity">
    <reaction evidence="12">
        <text>Couples ATP hydrolysis with the unwinding of duplex DNA by translocating in the 3'-5' direction.</text>
        <dbReference type="EC" id="5.6.2.4"/>
    </reaction>
</comment>
<dbReference type="Pfam" id="PF00580">
    <property type="entry name" value="UvrD-helicase"/>
    <property type="match status" value="1"/>
</dbReference>
<dbReference type="PANTHER" id="PTHR11070">
    <property type="entry name" value="UVRD / RECB / PCRA DNA HELICASE FAMILY MEMBER"/>
    <property type="match status" value="1"/>
</dbReference>
<dbReference type="PROSITE" id="PS51198">
    <property type="entry name" value="UVRD_HELICASE_ATP_BIND"/>
    <property type="match status" value="1"/>
</dbReference>
<gene>
    <name evidence="18" type="primary">pcrA</name>
    <name evidence="18" type="ORF">AAA799E16_00384</name>
</gene>
<dbReference type="InterPro" id="IPR000212">
    <property type="entry name" value="DNA_helicase_UvrD/REP"/>
</dbReference>
<reference evidence="18 19" key="1">
    <citation type="submission" date="2014-06" db="EMBL/GenBank/DDBJ databases">
        <authorList>
            <person name="Ngugi D.K."/>
            <person name="Blom J."/>
            <person name="Alam I."/>
            <person name="Rashid M."/>
            <person name="Ba Alawi W."/>
            <person name="Zhang G."/>
            <person name="Hikmawan T."/>
            <person name="Guan Y."/>
            <person name="Antunes A."/>
            <person name="Siam R."/>
            <person name="Eldorry H."/>
            <person name="Bajic V."/>
            <person name="Stingl U."/>
        </authorList>
    </citation>
    <scope>NUCLEOTIDE SEQUENCE [LARGE SCALE GENOMIC DNA]</scope>
    <source>
        <strain evidence="18">SCGC AAA799-E16</strain>
    </source>
</reference>
<comment type="similarity">
    <text evidence="1">Belongs to the helicase family. UvrD subfamily.</text>
</comment>
<keyword evidence="3 15" id="KW-0547">Nucleotide-binding</keyword>
<evidence type="ECO:0000259" key="17">
    <source>
        <dbReference type="PROSITE" id="PS51217"/>
    </source>
</evidence>
<dbReference type="GO" id="GO:0005524">
    <property type="term" value="F:ATP binding"/>
    <property type="evidence" value="ECO:0007669"/>
    <property type="project" value="UniProtKB-UniRule"/>
</dbReference>
<dbReference type="AlphaFoldDB" id="A0A081S7G5"/>
<dbReference type="GO" id="GO:0043138">
    <property type="term" value="F:3'-5' DNA helicase activity"/>
    <property type="evidence" value="ECO:0007669"/>
    <property type="project" value="UniProtKB-EC"/>
</dbReference>
<dbReference type="EMBL" id="JNVL01000004">
    <property type="protein sequence ID" value="KER06868.1"/>
    <property type="molecule type" value="Genomic_DNA"/>
</dbReference>
<organism evidence="18 19">
    <name type="scientific">Marine Group I thaumarchaeote SCGC AAA799-E16</name>
    <dbReference type="NCBI Taxonomy" id="1502292"/>
    <lineage>
        <taxon>Archaea</taxon>
        <taxon>Nitrososphaerota</taxon>
        <taxon>Marine Group I</taxon>
    </lineage>
</organism>
<feature type="domain" description="UvrD-like helicase C-terminal" evidence="17">
    <location>
        <begin position="292"/>
        <end position="566"/>
    </location>
</feature>
<sequence length="1043" mass="120315">MILSNDLTLSDVQQRVVDHDKGHLRIVACPGSGKTEVVSRRVAELIKKGVSPSQIVAFTFTEKAAEGLKLRIRKRLEEECKDKSDFGDMYIGTIDSFCLHMLKQLKPEYRSFEVLDSARRTAFIDRWYYRMGFKELQESVGKGKWVTMRMFYESADRVMMEKVDVTQISDDIFVKCYEEYIKKLKDERFFDFTSIIFSLLELLNNDKAALKHLNDSVKHVIFDEYQDVNMLQEELLEFLSIGSDSVCVVGDDDQNIFQWRGSNVEYIIDFSKKYEKYGVTTEKLDINYRATDGLVETARQFIQNNTYRVEKNMQAFEEQNRTFEKNDIVQHHFDTDNEEFDFIRQNIMNLVNTDFIDKHGETFALSYRDMAVTVSSNEDAARIIRFFEENDIPCIADSGSSVFAHPLVSFATDCICYVFSCPGYTTGNDVPVLPDLLGSYNSTIGGDVKKFEQRLLEVKSRADTIIAKDTRDWLPNLGLQEFFQRILSAMGAEEGLIGDVDMYNLAVLSTAISDFEYVYQTLRAREVAGFKWFVMQFAETNYSDPRHDDPTLMDAVRVLTIWKAKGLEFPVVFVPTFVKKQNPPRRRYFVDDNLYDRIRYDGDVEDERRSYYTAITRSQKYLFLTGARQRRIVVSKPPSIRAIQPHPFIDEMRTQRFAPMTILKKPKSEHKPLVQSEGTFPTSYSELTIYERCPYDYKLRHVMGFNAGVPMAFGYGTNLHNILNLIHNNYIQNKTIPSNEEIDRTFDNMFYMRFAPGSQNENMKKAGSKVVKNYVDIHKDDFGRILDTEKRFEFVMDKALISGDIDLLKKINDEGKVTEVEIIDFKSDKQKEDGQYELDYSEQVRFYAYAARLSLGYKPEKAVVHHLDTNKTDLVDISDEKLEETKISIGKKVDRIVSGTFEAIPEKNKCQGCDFRPLCSHKDFEVGVNFKPVKSAKNENSMRKDSDIDAEAEALKKEPLKPSVISASMMKNAKKVAAGKIKHLPDGSYQITSNSDPNKSYTVTDSRCQCMGYRNYYARNPGTIPTCSHIEGIKIYKLNIKQH</sequence>
<evidence type="ECO:0000256" key="10">
    <source>
        <dbReference type="ARBA" id="ARBA00023204"/>
    </source>
</evidence>
<evidence type="ECO:0000256" key="4">
    <source>
        <dbReference type="ARBA" id="ARBA00022763"/>
    </source>
</evidence>
<evidence type="ECO:0000256" key="13">
    <source>
        <dbReference type="ARBA" id="ARBA00034808"/>
    </source>
</evidence>
<evidence type="ECO:0000256" key="12">
    <source>
        <dbReference type="ARBA" id="ARBA00034617"/>
    </source>
</evidence>
<dbReference type="InterPro" id="IPR027417">
    <property type="entry name" value="P-loop_NTPase"/>
</dbReference>
<dbReference type="SUPFAM" id="SSF52540">
    <property type="entry name" value="P-loop containing nucleoside triphosphate hydrolases"/>
    <property type="match status" value="1"/>
</dbReference>
<evidence type="ECO:0000259" key="16">
    <source>
        <dbReference type="PROSITE" id="PS51198"/>
    </source>
</evidence>
<dbReference type="PANTHER" id="PTHR11070:SF2">
    <property type="entry name" value="ATP-DEPENDENT DNA HELICASE SRS2"/>
    <property type="match status" value="1"/>
</dbReference>
<keyword evidence="6 15" id="KW-0347">Helicase</keyword>
<keyword evidence="7" id="KW-0269">Exonuclease</keyword>
<dbReference type="InterPro" id="IPR013986">
    <property type="entry name" value="DExx_box_DNA_helicase_dom_sf"/>
</dbReference>
<dbReference type="GO" id="GO:0000725">
    <property type="term" value="P:recombinational repair"/>
    <property type="evidence" value="ECO:0007669"/>
    <property type="project" value="TreeGrafter"/>
</dbReference>
<dbReference type="InterPro" id="IPR038726">
    <property type="entry name" value="PDDEXK_AddAB-type"/>
</dbReference>
<evidence type="ECO:0000256" key="2">
    <source>
        <dbReference type="ARBA" id="ARBA00022722"/>
    </source>
</evidence>
<keyword evidence="8 15" id="KW-0067">ATP-binding</keyword>
<evidence type="ECO:0000256" key="11">
    <source>
        <dbReference type="ARBA" id="ARBA00023235"/>
    </source>
</evidence>
<evidence type="ECO:0000256" key="1">
    <source>
        <dbReference type="ARBA" id="ARBA00009922"/>
    </source>
</evidence>
<dbReference type="InterPro" id="IPR011604">
    <property type="entry name" value="PDDEXK-like_dom_sf"/>
</dbReference>
<dbReference type="PROSITE" id="PS51217">
    <property type="entry name" value="UVRD_HELICASE_CTER"/>
    <property type="match status" value="1"/>
</dbReference>
<keyword evidence="10" id="KW-0234">DNA repair</keyword>
<keyword evidence="19" id="KW-1185">Reference proteome</keyword>
<dbReference type="Pfam" id="PF12705">
    <property type="entry name" value="PDDEXK_1"/>
    <property type="match status" value="1"/>
</dbReference>
<evidence type="ECO:0000256" key="8">
    <source>
        <dbReference type="ARBA" id="ARBA00022840"/>
    </source>
</evidence>
<keyword evidence="11" id="KW-0413">Isomerase</keyword>
<comment type="caution">
    <text evidence="18">The sequence shown here is derived from an EMBL/GenBank/DDBJ whole genome shotgun (WGS) entry which is preliminary data.</text>
</comment>
<evidence type="ECO:0000256" key="5">
    <source>
        <dbReference type="ARBA" id="ARBA00022801"/>
    </source>
</evidence>
<evidence type="ECO:0000313" key="19">
    <source>
        <dbReference type="Proteomes" id="UP000028027"/>
    </source>
</evidence>
<name>A0A081S7G5_9ARCH</name>
<evidence type="ECO:0000256" key="7">
    <source>
        <dbReference type="ARBA" id="ARBA00022839"/>
    </source>
</evidence>
<evidence type="ECO:0000256" key="15">
    <source>
        <dbReference type="PROSITE-ProRule" id="PRU00560"/>
    </source>
</evidence>
<dbReference type="GO" id="GO:0016887">
    <property type="term" value="F:ATP hydrolysis activity"/>
    <property type="evidence" value="ECO:0007669"/>
    <property type="project" value="RHEA"/>
</dbReference>
<accession>A0A081S7G5</accession>
<keyword evidence="2" id="KW-0540">Nuclease</keyword>
<evidence type="ECO:0000313" key="18">
    <source>
        <dbReference type="EMBL" id="KER06868.1"/>
    </source>
</evidence>
<evidence type="ECO:0000256" key="9">
    <source>
        <dbReference type="ARBA" id="ARBA00023125"/>
    </source>
</evidence>
<dbReference type="Pfam" id="PF13361">
    <property type="entry name" value="UvrD_C"/>
    <property type="match status" value="2"/>
</dbReference>
<dbReference type="EC" id="5.6.2.4" evidence="13"/>
<feature type="domain" description="UvrD-like helicase ATP-binding" evidence="16">
    <location>
        <begin position="7"/>
        <end position="291"/>
    </location>
</feature>
<dbReference type="Gene3D" id="3.40.50.300">
    <property type="entry name" value="P-loop containing nucleotide triphosphate hydrolases"/>
    <property type="match status" value="3"/>
</dbReference>
<dbReference type="InterPro" id="IPR014017">
    <property type="entry name" value="DNA_helicase_UvrD-like_C"/>
</dbReference>
<evidence type="ECO:0000256" key="3">
    <source>
        <dbReference type="ARBA" id="ARBA00022741"/>
    </source>
</evidence>
<comment type="catalytic activity">
    <reaction evidence="14">
        <text>ATP + H2O = ADP + phosphate + H(+)</text>
        <dbReference type="Rhea" id="RHEA:13065"/>
        <dbReference type="ChEBI" id="CHEBI:15377"/>
        <dbReference type="ChEBI" id="CHEBI:15378"/>
        <dbReference type="ChEBI" id="CHEBI:30616"/>
        <dbReference type="ChEBI" id="CHEBI:43474"/>
        <dbReference type="ChEBI" id="CHEBI:456216"/>
        <dbReference type="EC" id="5.6.2.4"/>
    </reaction>
</comment>
<keyword evidence="9" id="KW-0238">DNA-binding</keyword>
<dbReference type="Gene3D" id="3.90.320.10">
    <property type="match status" value="1"/>
</dbReference>
<keyword evidence="4" id="KW-0227">DNA damage</keyword>
<dbReference type="InterPro" id="IPR014016">
    <property type="entry name" value="UvrD-like_ATP-bd"/>
</dbReference>
<protein>
    <recommendedName>
        <fullName evidence="13">DNA 3'-5' helicase</fullName>
        <ecNumber evidence="13">5.6.2.4</ecNumber>
    </recommendedName>
</protein>
<evidence type="ECO:0000256" key="14">
    <source>
        <dbReference type="ARBA" id="ARBA00048988"/>
    </source>
</evidence>
<dbReference type="GO" id="GO:0004527">
    <property type="term" value="F:exonuclease activity"/>
    <property type="evidence" value="ECO:0007669"/>
    <property type="project" value="UniProtKB-KW"/>
</dbReference>